<reference evidence="2" key="1">
    <citation type="submission" date="2018-05" db="EMBL/GenBank/DDBJ databases">
        <authorList>
            <person name="Lanie J.A."/>
            <person name="Ng W.-L."/>
            <person name="Kazmierczak K.M."/>
            <person name="Andrzejewski T.M."/>
            <person name="Davidsen T.M."/>
            <person name="Wayne K.J."/>
            <person name="Tettelin H."/>
            <person name="Glass J.I."/>
            <person name="Rusch D."/>
            <person name="Podicherti R."/>
            <person name="Tsui H.-C.T."/>
            <person name="Winkler M.E."/>
        </authorList>
    </citation>
    <scope>NUCLEOTIDE SEQUENCE</scope>
</reference>
<evidence type="ECO:0000256" key="1">
    <source>
        <dbReference type="SAM" id="MobiDB-lite"/>
    </source>
</evidence>
<gene>
    <name evidence="2" type="ORF">METZ01_LOCUS289467</name>
</gene>
<protein>
    <submittedName>
        <fullName evidence="2">Uncharacterized protein</fullName>
    </submittedName>
</protein>
<sequence length="53" mass="6282">MGMSKGRSQQTRTQRYNRKHPKAKFCNKRNIMKFLKRITENSSALRKLEESPA</sequence>
<dbReference type="EMBL" id="UINC01087330">
    <property type="protein sequence ID" value="SVC36613.1"/>
    <property type="molecule type" value="Genomic_DNA"/>
</dbReference>
<feature type="compositionally biased region" description="Polar residues" evidence="1">
    <location>
        <begin position="1"/>
        <end position="14"/>
    </location>
</feature>
<name>A0A382LK34_9ZZZZ</name>
<evidence type="ECO:0000313" key="2">
    <source>
        <dbReference type="EMBL" id="SVC36613.1"/>
    </source>
</evidence>
<organism evidence="2">
    <name type="scientific">marine metagenome</name>
    <dbReference type="NCBI Taxonomy" id="408172"/>
    <lineage>
        <taxon>unclassified sequences</taxon>
        <taxon>metagenomes</taxon>
        <taxon>ecological metagenomes</taxon>
    </lineage>
</organism>
<feature type="region of interest" description="Disordered" evidence="1">
    <location>
        <begin position="1"/>
        <end position="22"/>
    </location>
</feature>
<dbReference type="AlphaFoldDB" id="A0A382LK34"/>
<proteinExistence type="predicted"/>
<accession>A0A382LK34</accession>